<dbReference type="AlphaFoldDB" id="A0ABD0JI18"/>
<comment type="caution">
    <text evidence="10">The sequence shown here is derived from an EMBL/GenBank/DDBJ whole genome shotgun (WGS) entry which is preliminary data.</text>
</comment>
<dbReference type="Proteomes" id="UP001519460">
    <property type="component" value="Unassembled WGS sequence"/>
</dbReference>
<dbReference type="GO" id="GO:0005524">
    <property type="term" value="F:ATP binding"/>
    <property type="evidence" value="ECO:0007669"/>
    <property type="project" value="UniProtKB-KW"/>
</dbReference>
<evidence type="ECO:0000256" key="1">
    <source>
        <dbReference type="ARBA" id="ARBA00009460"/>
    </source>
</evidence>
<dbReference type="Gene3D" id="3.90.1200.10">
    <property type="match status" value="1"/>
</dbReference>
<evidence type="ECO:0000256" key="9">
    <source>
        <dbReference type="PIRNR" id="PIRNR006221"/>
    </source>
</evidence>
<keyword evidence="4" id="KW-0547">Nucleotide-binding</keyword>
<dbReference type="GO" id="GO:0005829">
    <property type="term" value="C:cytosol"/>
    <property type="evidence" value="ECO:0007669"/>
    <property type="project" value="UniProtKB-ARBA"/>
</dbReference>
<evidence type="ECO:0000313" key="10">
    <source>
        <dbReference type="EMBL" id="KAK7474331.1"/>
    </source>
</evidence>
<sequence length="287" mass="31803">MEELLKRELNTSKLKSLGRTGGGCISEGSSYDTDLGRVFIKINGKEEARMMFDGEAASLEALTSMQVVKVPAPIKVISLPKGGAVFVMENLEITSGLSQHAALLGEQLAKEVQAVDKFGFDVSTCCGIIPQDNTWLDTWPELFARKIDQQISMAEEEYGDREARSLWSQVVPKLSTFFKDLDIKPALLHGDLWNGNAAEDKDGPVIFDPASFYGHGEFDLAISNLFGGFGRRFFDSYFKVIPKAPGYQNRLELYKLFHYLNHWNHFGGGYQGSSIRTLQSVVKAASS</sequence>
<comment type="similarity">
    <text evidence="1 9">Belongs to the fructosamine kinase family.</text>
</comment>
<keyword evidence="11" id="KW-1185">Reference proteome</keyword>
<accession>A0ABD0JI18</accession>
<dbReference type="Pfam" id="PF03881">
    <property type="entry name" value="Fructosamin_kin"/>
    <property type="match status" value="1"/>
</dbReference>
<dbReference type="InterPro" id="IPR016477">
    <property type="entry name" value="Fructo-/Ketosamine-3-kinase"/>
</dbReference>
<dbReference type="EC" id="2.7.1.172" evidence="2"/>
<evidence type="ECO:0000256" key="5">
    <source>
        <dbReference type="ARBA" id="ARBA00022777"/>
    </source>
</evidence>
<dbReference type="FunFam" id="3.90.1200.10:FF:000003">
    <property type="entry name" value="fructosamine-3-kinase isoform X1"/>
    <property type="match status" value="1"/>
</dbReference>
<keyword evidence="5 9" id="KW-0418">Kinase</keyword>
<dbReference type="InterPro" id="IPR011009">
    <property type="entry name" value="Kinase-like_dom_sf"/>
</dbReference>
<comment type="catalytic activity">
    <reaction evidence="7">
        <text>N(6)-D-ribulosyl-L-lysyl-[protein] + ATP = N(6)-(3-O-phospho-D-ribulosyl)-L-lysyl-[protein] + ADP + H(+)</text>
        <dbReference type="Rhea" id="RHEA:48432"/>
        <dbReference type="Rhea" id="RHEA-COMP:12103"/>
        <dbReference type="Rhea" id="RHEA-COMP:12104"/>
        <dbReference type="ChEBI" id="CHEBI:15378"/>
        <dbReference type="ChEBI" id="CHEBI:30616"/>
        <dbReference type="ChEBI" id="CHEBI:90418"/>
        <dbReference type="ChEBI" id="CHEBI:90420"/>
        <dbReference type="ChEBI" id="CHEBI:456216"/>
        <dbReference type="EC" id="2.7.1.172"/>
    </reaction>
    <physiologicalReaction direction="left-to-right" evidence="7">
        <dbReference type="Rhea" id="RHEA:48433"/>
    </physiologicalReaction>
</comment>
<organism evidence="10 11">
    <name type="scientific">Batillaria attramentaria</name>
    <dbReference type="NCBI Taxonomy" id="370345"/>
    <lineage>
        <taxon>Eukaryota</taxon>
        <taxon>Metazoa</taxon>
        <taxon>Spiralia</taxon>
        <taxon>Lophotrochozoa</taxon>
        <taxon>Mollusca</taxon>
        <taxon>Gastropoda</taxon>
        <taxon>Caenogastropoda</taxon>
        <taxon>Sorbeoconcha</taxon>
        <taxon>Cerithioidea</taxon>
        <taxon>Batillariidae</taxon>
        <taxon>Batillaria</taxon>
    </lineage>
</organism>
<evidence type="ECO:0000256" key="7">
    <source>
        <dbReference type="ARBA" id="ARBA00048655"/>
    </source>
</evidence>
<proteinExistence type="inferred from homology"/>
<comment type="catalytic activity">
    <reaction evidence="8">
        <text>N(6)-(D-psicosyl)-L-lysyl-[protein] + ATP = N(6)-(3-O-phospho-D-psicosyl)-L-lysyl-[protein] + ADP + H(+)</text>
        <dbReference type="Rhea" id="RHEA:61392"/>
        <dbReference type="Rhea" id="RHEA-COMP:15796"/>
        <dbReference type="Rhea" id="RHEA-COMP:15797"/>
        <dbReference type="ChEBI" id="CHEBI:15378"/>
        <dbReference type="ChEBI" id="CHEBI:30616"/>
        <dbReference type="ChEBI" id="CHEBI:144621"/>
        <dbReference type="ChEBI" id="CHEBI:144622"/>
        <dbReference type="ChEBI" id="CHEBI:456216"/>
    </reaction>
    <physiologicalReaction direction="left-to-right" evidence="8">
        <dbReference type="Rhea" id="RHEA:61393"/>
    </physiologicalReaction>
</comment>
<evidence type="ECO:0000256" key="8">
    <source>
        <dbReference type="ARBA" id="ARBA00050767"/>
    </source>
</evidence>
<dbReference type="SUPFAM" id="SSF56112">
    <property type="entry name" value="Protein kinase-like (PK-like)"/>
    <property type="match status" value="1"/>
</dbReference>
<dbReference type="FunFam" id="3.30.200.20:FF:000264">
    <property type="entry name" value="Protein-ribulosamine 3-kinase, chloroplastic"/>
    <property type="match status" value="1"/>
</dbReference>
<dbReference type="EMBL" id="JACVVK020000439">
    <property type="protein sequence ID" value="KAK7474331.1"/>
    <property type="molecule type" value="Genomic_DNA"/>
</dbReference>
<evidence type="ECO:0000256" key="2">
    <source>
        <dbReference type="ARBA" id="ARBA00011961"/>
    </source>
</evidence>
<dbReference type="GO" id="GO:0102193">
    <property type="term" value="F:protein-ribulosamine 3-kinase activity"/>
    <property type="evidence" value="ECO:0007669"/>
    <property type="project" value="UniProtKB-EC"/>
</dbReference>
<keyword evidence="3 9" id="KW-0808">Transferase</keyword>
<gene>
    <name evidence="10" type="ORF">BaRGS_00034379</name>
</gene>
<protein>
    <recommendedName>
        <fullName evidence="2">protein-ribulosamine 3-kinase</fullName>
        <ecNumber evidence="2">2.7.1.172</ecNumber>
    </recommendedName>
</protein>
<evidence type="ECO:0000256" key="4">
    <source>
        <dbReference type="ARBA" id="ARBA00022741"/>
    </source>
</evidence>
<evidence type="ECO:0000256" key="3">
    <source>
        <dbReference type="ARBA" id="ARBA00022679"/>
    </source>
</evidence>
<dbReference type="PANTHER" id="PTHR12149">
    <property type="entry name" value="FRUCTOSAMINE 3 KINASE-RELATED PROTEIN"/>
    <property type="match status" value="1"/>
</dbReference>
<dbReference type="PIRSF" id="PIRSF006221">
    <property type="entry name" value="Ketosamine-3-kinase"/>
    <property type="match status" value="1"/>
</dbReference>
<keyword evidence="6" id="KW-0067">ATP-binding</keyword>
<evidence type="ECO:0000313" key="11">
    <source>
        <dbReference type="Proteomes" id="UP001519460"/>
    </source>
</evidence>
<dbReference type="Gene3D" id="3.30.200.20">
    <property type="entry name" value="Phosphorylase Kinase, domain 1"/>
    <property type="match status" value="1"/>
</dbReference>
<evidence type="ECO:0000256" key="6">
    <source>
        <dbReference type="ARBA" id="ARBA00022840"/>
    </source>
</evidence>
<dbReference type="GO" id="GO:0016301">
    <property type="term" value="F:kinase activity"/>
    <property type="evidence" value="ECO:0007669"/>
    <property type="project" value="UniProtKB-UniRule"/>
</dbReference>
<dbReference type="PANTHER" id="PTHR12149:SF8">
    <property type="entry name" value="PROTEIN-RIBULOSAMINE 3-KINASE"/>
    <property type="match status" value="1"/>
</dbReference>
<reference evidence="10 11" key="1">
    <citation type="journal article" date="2023" name="Sci. Data">
        <title>Genome assembly of the Korean intertidal mud-creeper Batillaria attramentaria.</title>
        <authorList>
            <person name="Patra A.K."/>
            <person name="Ho P.T."/>
            <person name="Jun S."/>
            <person name="Lee S.J."/>
            <person name="Kim Y."/>
            <person name="Won Y.J."/>
        </authorList>
    </citation>
    <scope>NUCLEOTIDE SEQUENCE [LARGE SCALE GENOMIC DNA]</scope>
    <source>
        <strain evidence="10">Wonlab-2016</strain>
    </source>
</reference>
<name>A0ABD0JI18_9CAEN</name>